<evidence type="ECO:0000313" key="1">
    <source>
        <dbReference type="EMBL" id="QBJ02812.1"/>
    </source>
</evidence>
<sequence>MEIPIVSGIFKWFRKRKEISRLLRRRYNVVHEAVCMGVHFEPSTERFQCPCCGNRICGKKKNGYMVPIILVHQADYDNYTNQIKALQS</sequence>
<reference evidence="1 2" key="1">
    <citation type="submission" date="2019-02" db="EMBL/GenBank/DDBJ databases">
        <authorList>
            <person name="Frampton R.A."/>
            <person name="Wojtus J.K."/>
            <person name="Fineran P.C."/>
            <person name="Hendrickson H.L."/>
        </authorList>
    </citation>
    <scope>NUCLEOTIDE SEQUENCE [LARGE SCALE GENOMIC DNA]</scope>
</reference>
<evidence type="ECO:0000313" key="2">
    <source>
        <dbReference type="Proteomes" id="UP000294134"/>
    </source>
</evidence>
<accession>A0A481W539</accession>
<organism evidence="1 2">
    <name type="scientific">Pseudomonas phage Psa21</name>
    <dbReference type="NCBI Taxonomy" id="2530023"/>
    <lineage>
        <taxon>Viruses</taxon>
        <taxon>Duplodnaviria</taxon>
        <taxon>Heunggongvirae</taxon>
        <taxon>Uroviricota</taxon>
        <taxon>Caudoviricetes</taxon>
        <taxon>Chimalliviridae</taxon>
        <taxon>Tepukevirus</taxon>
        <taxon>Tepukevirus Psa21</taxon>
    </lineage>
</organism>
<gene>
    <name evidence="1" type="ORF">PSA21_286</name>
</gene>
<evidence type="ECO:0008006" key="3">
    <source>
        <dbReference type="Google" id="ProtNLM"/>
    </source>
</evidence>
<dbReference type="EMBL" id="MK552327">
    <property type="protein sequence ID" value="QBJ02812.1"/>
    <property type="molecule type" value="Genomic_DNA"/>
</dbReference>
<proteinExistence type="predicted"/>
<protein>
    <recommendedName>
        <fullName evidence="3">Transposase</fullName>
    </recommendedName>
</protein>
<keyword evidence="2" id="KW-1185">Reference proteome</keyword>
<name>A0A481W539_9CAUD</name>
<dbReference type="Proteomes" id="UP000294134">
    <property type="component" value="Segment"/>
</dbReference>